<dbReference type="InterPro" id="IPR009004">
    <property type="entry name" value="Transposase_Mu_C"/>
</dbReference>
<name>A0A2U8HB90_9RHOB</name>
<dbReference type="InterPro" id="IPR003314">
    <property type="entry name" value="Mu-type_HTH"/>
</dbReference>
<dbReference type="InterPro" id="IPR012337">
    <property type="entry name" value="RNaseH-like_sf"/>
</dbReference>
<feature type="domain" description="Integrase catalytic" evidence="1">
    <location>
        <begin position="254"/>
        <end position="460"/>
    </location>
</feature>
<dbReference type="AlphaFoldDB" id="A0A2U8HB90"/>
<dbReference type="Gene3D" id="1.10.10.60">
    <property type="entry name" value="Homeodomain-like"/>
    <property type="match status" value="2"/>
</dbReference>
<protein>
    <submittedName>
        <fullName evidence="3">Transposase</fullName>
    </submittedName>
</protein>
<dbReference type="KEGG" id="ypac:CEW88_04810"/>
<gene>
    <name evidence="3" type="ORF">CEW88_04810</name>
</gene>
<evidence type="ECO:0000313" key="3">
    <source>
        <dbReference type="EMBL" id="AWI83041.1"/>
    </source>
</evidence>
<dbReference type="Pfam" id="PF02914">
    <property type="entry name" value="DDE_2"/>
    <property type="match status" value="1"/>
</dbReference>
<dbReference type="GO" id="GO:0015074">
    <property type="term" value="P:DNA integration"/>
    <property type="evidence" value="ECO:0007669"/>
    <property type="project" value="InterPro"/>
</dbReference>
<dbReference type="PROSITE" id="PS50994">
    <property type="entry name" value="INTEGRASE"/>
    <property type="match status" value="1"/>
</dbReference>
<dbReference type="PROSITE" id="PS51702">
    <property type="entry name" value="HTH_MU"/>
    <property type="match status" value="1"/>
</dbReference>
<dbReference type="InterPro" id="IPR001584">
    <property type="entry name" value="Integrase_cat-core"/>
</dbReference>
<dbReference type="SUPFAM" id="SSF50610">
    <property type="entry name" value="mu transposase, C-terminal domain"/>
    <property type="match status" value="1"/>
</dbReference>
<dbReference type="GO" id="GO:0003677">
    <property type="term" value="F:DNA binding"/>
    <property type="evidence" value="ECO:0007669"/>
    <property type="project" value="InterPro"/>
</dbReference>
<evidence type="ECO:0000259" key="1">
    <source>
        <dbReference type="PROSITE" id="PS50994"/>
    </source>
</evidence>
<organism evidence="3 4">
    <name type="scientific">Alloyangia pacifica</name>
    <dbReference type="NCBI Taxonomy" id="311180"/>
    <lineage>
        <taxon>Bacteria</taxon>
        <taxon>Pseudomonadati</taxon>
        <taxon>Pseudomonadota</taxon>
        <taxon>Alphaproteobacteria</taxon>
        <taxon>Rhodobacterales</taxon>
        <taxon>Roseobacteraceae</taxon>
        <taxon>Alloyangia</taxon>
    </lineage>
</organism>
<dbReference type="InterPro" id="IPR015126">
    <property type="entry name" value="Mu_I-gamma"/>
</dbReference>
<dbReference type="RefSeq" id="WP_108964928.1">
    <property type="nucleotide sequence ID" value="NZ_CP022189.1"/>
</dbReference>
<dbReference type="InterPro" id="IPR004189">
    <property type="entry name" value="Phage_Mu_transposase"/>
</dbReference>
<reference evidence="3 4" key="1">
    <citation type="submission" date="2017-06" db="EMBL/GenBank/DDBJ databases">
        <title>Yangia sp. YSBP01 complete genome sequence.</title>
        <authorList>
            <person name="Woo J.-H."/>
            <person name="Kim H.-S."/>
        </authorList>
    </citation>
    <scope>NUCLEOTIDE SEQUENCE [LARGE SCALE GENOMIC DNA]</scope>
    <source>
        <strain evidence="3 4">YSBP01</strain>
    </source>
</reference>
<dbReference type="Proteomes" id="UP000244915">
    <property type="component" value="Chromosome 1"/>
</dbReference>
<dbReference type="SUPFAM" id="SSF46955">
    <property type="entry name" value="Putative DNA-binding domain"/>
    <property type="match status" value="1"/>
</dbReference>
<dbReference type="Pfam" id="PF02316">
    <property type="entry name" value="HTH_Tnp_Mu_1"/>
    <property type="match status" value="1"/>
</dbReference>
<dbReference type="OrthoDB" id="5287589at2"/>
<dbReference type="InterPro" id="IPR015378">
    <property type="entry name" value="Transposase-like_Mu_C"/>
</dbReference>
<dbReference type="EMBL" id="CP022189">
    <property type="protein sequence ID" value="AWI83041.1"/>
    <property type="molecule type" value="Genomic_DNA"/>
</dbReference>
<evidence type="ECO:0000313" key="4">
    <source>
        <dbReference type="Proteomes" id="UP000244915"/>
    </source>
</evidence>
<dbReference type="SUPFAM" id="SSF53098">
    <property type="entry name" value="Ribonuclease H-like"/>
    <property type="match status" value="1"/>
</dbReference>
<dbReference type="InterPro" id="IPR036397">
    <property type="entry name" value="RNaseH_sf"/>
</dbReference>
<sequence>MTDTPTQEWWSAAELAEAGLPGLPTTKRKINELAAREGWKNRAGKVRRRRAAGGGMEYHWSLLPLRARLQLTAPREAVPEPFLSRTAAWAEFEAATGAAQAKARKRLEVLQEVEALEGAGLTRSLAVKSAAKNTGSAVKSIWNWFEKINGIAEEDRLAYLVDRRGVKKPKSAVTASPEFCEIVKSAFLRQGGPEFTACYDWAVDIAEAEGLPILPIHTVRRWYQSTVSKPTEIYHRKGAEALRRSFPHQTRDKAAMVPLECIQGDYHKFDVFVRWPGEKDPVRPQGVFFSDVHSGKMLAWRLDLTANSHTVQLAIGDVIERFGVPQAALLDNGREFAAKVITGGAETRFRFKITDEDIPGLLPMMGVKVHWATPYSGQSKPIERAFRDFCSRIAKHPAFEGAYTGNKPDAKPENYGNRAIPLEAFREVMEREVEKHNARTGRRSEVAFGRSFNDVFNEGYKTAPIRRATDEQRRLWLLRAEGLRAATKNGELKLHGSRYWGEWMYRIAGQKVVARFDGDKLHAGLHVYDLSGSYLGHAPCLEKGDFLDVQAARDVARKRNQFVRTAREAAKAEKEFSAAEIAARLKAAGKIVGDELPEAEVVKLVAPHPKAPSGLRRRQPSAEQREADERLEAQVTRLSSRRAAQAAPDDDPETRFARALELEAMLANEQALTPAQSDWLAEYQQSAEYRGFVRVHRRLGKNDK</sequence>
<dbReference type="InterPro" id="IPR036388">
    <property type="entry name" value="WH-like_DNA-bd_sf"/>
</dbReference>
<dbReference type="Pfam" id="PF09299">
    <property type="entry name" value="Mu-transpos_C"/>
    <property type="match status" value="1"/>
</dbReference>
<feature type="domain" description="HTH Mu-type" evidence="2">
    <location>
        <begin position="8"/>
        <end position="79"/>
    </location>
</feature>
<dbReference type="Gene3D" id="2.30.30.130">
    <property type="entry name" value="Transposase, Mu, C-terminal"/>
    <property type="match status" value="1"/>
</dbReference>
<evidence type="ECO:0000259" key="2">
    <source>
        <dbReference type="PROSITE" id="PS51702"/>
    </source>
</evidence>
<dbReference type="Pfam" id="PF09039">
    <property type="entry name" value="HTH_Tnp_Mu_2"/>
    <property type="match status" value="1"/>
</dbReference>
<dbReference type="Gene3D" id="3.30.420.10">
    <property type="entry name" value="Ribonuclease H-like superfamily/Ribonuclease H"/>
    <property type="match status" value="1"/>
</dbReference>
<dbReference type="GO" id="GO:0004803">
    <property type="term" value="F:transposase activity"/>
    <property type="evidence" value="ECO:0007669"/>
    <property type="project" value="InterPro"/>
</dbReference>
<dbReference type="SUPFAM" id="SSF46689">
    <property type="entry name" value="Homeodomain-like"/>
    <property type="match status" value="1"/>
</dbReference>
<accession>A0A2U8HB90</accession>
<dbReference type="InterPro" id="IPR009061">
    <property type="entry name" value="DNA-bd_dom_put_sf"/>
</dbReference>
<dbReference type="GO" id="GO:0006313">
    <property type="term" value="P:DNA transposition"/>
    <property type="evidence" value="ECO:0007669"/>
    <property type="project" value="InterPro"/>
</dbReference>
<proteinExistence type="predicted"/>
<dbReference type="Gene3D" id="1.10.10.10">
    <property type="entry name" value="Winged helix-like DNA-binding domain superfamily/Winged helix DNA-binding domain"/>
    <property type="match status" value="1"/>
</dbReference>
<dbReference type="InterPro" id="IPR009057">
    <property type="entry name" value="Homeodomain-like_sf"/>
</dbReference>
<dbReference type="Gene3D" id="6.10.250.2550">
    <property type="match status" value="1"/>
</dbReference>